<dbReference type="Pfam" id="PF02397">
    <property type="entry name" value="Bac_transf"/>
    <property type="match status" value="1"/>
</dbReference>
<sequence length="226" mass="26601">MYRYFKRIGDILFSSLGMLLFLPFFIPLAITLKLTGEGYIFYLQERRGYKNKKFRIWKFATMLKASPSLGTGSITLKNDWRLTPLGKYLRGSKVNEIPQLINIFLGEMSVVGPRPLMEVDFQKFSPEIQDQFYQCKPGLTGIASIVFRDEEQFYENTEIDPHEYDRLYIAPYKGALEKWYREHQGFRTDLLIILLTAAVIIFPENNRVFRWFRDLPPIPVFGKKEE</sequence>
<dbReference type="PANTHER" id="PTHR30576">
    <property type="entry name" value="COLANIC BIOSYNTHESIS UDP-GLUCOSE LIPID CARRIER TRANSFERASE"/>
    <property type="match status" value="1"/>
</dbReference>
<dbReference type="PANTHER" id="PTHR30576:SF0">
    <property type="entry name" value="UNDECAPRENYL-PHOSPHATE N-ACETYLGALACTOSAMINYL 1-PHOSPHATE TRANSFERASE-RELATED"/>
    <property type="match status" value="1"/>
</dbReference>
<keyword evidence="5" id="KW-1185">Reference proteome</keyword>
<reference evidence="4" key="1">
    <citation type="journal article" date="2015" name="Genome Announc.">
        <title>Draft Genome Sequence of Bacteroidales Strain TBC1, a Novel Isolate from a Methanogenic Wastewater Treatment System.</title>
        <authorList>
            <person name="Tourlousse D.M."/>
            <person name="Matsuura N."/>
            <person name="Sun L."/>
            <person name="Toyonaga M."/>
            <person name="Kuroda K."/>
            <person name="Ohashi A."/>
            <person name="Cruz R."/>
            <person name="Yamaguchi T."/>
            <person name="Sekiguchi Y."/>
        </authorList>
    </citation>
    <scope>NUCLEOTIDE SEQUENCE [LARGE SCALE GENOMIC DNA]</scope>
    <source>
        <strain evidence="4">TBC1</strain>
    </source>
</reference>
<dbReference type="STRING" id="1678841.TBC1_12793"/>
<comment type="similarity">
    <text evidence="1">Belongs to the bacterial sugar transferase family.</text>
</comment>
<dbReference type="InterPro" id="IPR003362">
    <property type="entry name" value="Bact_transf"/>
</dbReference>
<organism evidence="4">
    <name type="scientific">Lentimicrobium saccharophilum</name>
    <dbReference type="NCBI Taxonomy" id="1678841"/>
    <lineage>
        <taxon>Bacteria</taxon>
        <taxon>Pseudomonadati</taxon>
        <taxon>Bacteroidota</taxon>
        <taxon>Bacteroidia</taxon>
        <taxon>Bacteroidales</taxon>
        <taxon>Lentimicrobiaceae</taxon>
        <taxon>Lentimicrobium</taxon>
    </lineage>
</organism>
<dbReference type="GO" id="GO:0016780">
    <property type="term" value="F:phosphotransferase activity, for other substituted phosphate groups"/>
    <property type="evidence" value="ECO:0007669"/>
    <property type="project" value="TreeGrafter"/>
</dbReference>
<feature type="domain" description="Bacterial sugar transferase" evidence="3">
    <location>
        <begin position="6"/>
        <end position="201"/>
    </location>
</feature>
<feature type="transmembrane region" description="Helical" evidence="2">
    <location>
        <begin position="20"/>
        <end position="43"/>
    </location>
</feature>
<accession>A0A0S7C457</accession>
<keyword evidence="2" id="KW-1133">Transmembrane helix</keyword>
<dbReference type="AlphaFoldDB" id="A0A0S7C457"/>
<proteinExistence type="inferred from homology"/>
<name>A0A0S7C457_9BACT</name>
<evidence type="ECO:0000256" key="2">
    <source>
        <dbReference type="SAM" id="Phobius"/>
    </source>
</evidence>
<evidence type="ECO:0000313" key="4">
    <source>
        <dbReference type="EMBL" id="GAP44977.1"/>
    </source>
</evidence>
<dbReference type="RefSeq" id="WP_062044974.1">
    <property type="nucleotide sequence ID" value="NZ_DF968183.1"/>
</dbReference>
<keyword evidence="2" id="KW-0812">Transmembrane</keyword>
<dbReference type="EMBL" id="DF968183">
    <property type="protein sequence ID" value="GAP44977.1"/>
    <property type="molecule type" value="Genomic_DNA"/>
</dbReference>
<keyword evidence="2" id="KW-0472">Membrane</keyword>
<evidence type="ECO:0000256" key="1">
    <source>
        <dbReference type="ARBA" id="ARBA00006464"/>
    </source>
</evidence>
<evidence type="ECO:0000313" key="5">
    <source>
        <dbReference type="Proteomes" id="UP000053091"/>
    </source>
</evidence>
<gene>
    <name evidence="4" type="ORF">TBC1_12793</name>
</gene>
<evidence type="ECO:0000259" key="3">
    <source>
        <dbReference type="Pfam" id="PF02397"/>
    </source>
</evidence>
<dbReference type="OrthoDB" id="9808602at2"/>
<dbReference type="Proteomes" id="UP000053091">
    <property type="component" value="Unassembled WGS sequence"/>
</dbReference>
<keyword evidence="4" id="KW-0808">Transferase</keyword>
<protein>
    <submittedName>
        <fullName evidence="4">Sugar transferase</fullName>
    </submittedName>
</protein>